<feature type="transmembrane region" description="Helical" evidence="1">
    <location>
        <begin position="35"/>
        <end position="55"/>
    </location>
</feature>
<dbReference type="Proteomes" id="UP000823872">
    <property type="component" value="Chromosome E3"/>
</dbReference>
<keyword evidence="3" id="KW-1185">Reference proteome</keyword>
<reference evidence="2" key="2">
    <citation type="submission" date="2025-08" db="UniProtKB">
        <authorList>
            <consortium name="Ensembl"/>
        </authorList>
    </citation>
    <scope>IDENTIFICATION</scope>
    <source>
        <strain evidence="2">breed Abyssinian</strain>
    </source>
</reference>
<keyword evidence="1" id="KW-0812">Transmembrane</keyword>
<keyword evidence="1" id="KW-1133">Transmembrane helix</keyword>
<evidence type="ECO:0000313" key="3">
    <source>
        <dbReference type="Proteomes" id="UP000823872"/>
    </source>
</evidence>
<proteinExistence type="predicted"/>
<dbReference type="GeneTree" id="ENSGT00940000157145"/>
<protein>
    <submittedName>
        <fullName evidence="2">ATP binding cassette subfamily C member 6</fullName>
    </submittedName>
</protein>
<organism evidence="2 3">
    <name type="scientific">Felis catus</name>
    <name type="common">Cat</name>
    <name type="synonym">Felis silvestris catus</name>
    <dbReference type="NCBI Taxonomy" id="9685"/>
    <lineage>
        <taxon>Eukaryota</taxon>
        <taxon>Metazoa</taxon>
        <taxon>Chordata</taxon>
        <taxon>Craniata</taxon>
        <taxon>Vertebrata</taxon>
        <taxon>Euteleostomi</taxon>
        <taxon>Mammalia</taxon>
        <taxon>Eutheria</taxon>
        <taxon>Laurasiatheria</taxon>
        <taxon>Carnivora</taxon>
        <taxon>Feliformia</taxon>
        <taxon>Felidae</taxon>
        <taxon>Felinae</taxon>
        <taxon>Felis</taxon>
    </lineage>
</organism>
<evidence type="ECO:0000256" key="1">
    <source>
        <dbReference type="SAM" id="Phobius"/>
    </source>
</evidence>
<name>A0ABI7XI31_FELCA</name>
<dbReference type="Ensembl" id="ENSFCTT00005033041.1">
    <property type="protein sequence ID" value="ENSFCTP00005022178.1"/>
    <property type="gene ID" value="ENSFCTG00005011717.1"/>
</dbReference>
<evidence type="ECO:0000313" key="2">
    <source>
        <dbReference type="Ensembl" id="ENSFCTP00005022178.1"/>
    </source>
</evidence>
<keyword evidence="1" id="KW-0472">Membrane</keyword>
<reference evidence="2" key="3">
    <citation type="submission" date="2025-09" db="UniProtKB">
        <authorList>
            <consortium name="Ensembl"/>
        </authorList>
    </citation>
    <scope>IDENTIFICATION</scope>
    <source>
        <strain evidence="2">breed Abyssinian</strain>
    </source>
</reference>
<reference evidence="2 3" key="1">
    <citation type="submission" date="2021-02" db="EMBL/GenBank/DDBJ databases">
        <title>Safari Cat Assemblies.</title>
        <authorList>
            <person name="Bredemeyer K.R."/>
            <person name="Murphy W.J."/>
        </authorList>
    </citation>
    <scope>NUCLEOTIDE SEQUENCE [LARGE SCALE GENOMIC DNA]</scope>
</reference>
<accession>A0ABI7XI31</accession>
<sequence>MAAAAEPCVGQGVWNWTEPEPIAAHLLNVCFLKTAGIWVPPMYLWVLGPIYLLYIHRHGNNYLRMSPLFKAKMVTAASGRLPDNGWEVWEAGWSLGRPQ</sequence>